<dbReference type="InterPro" id="IPR050498">
    <property type="entry name" value="Ycf3"/>
</dbReference>
<dbReference type="GO" id="GO:0009279">
    <property type="term" value="C:cell outer membrane"/>
    <property type="evidence" value="ECO:0007669"/>
    <property type="project" value="TreeGrafter"/>
</dbReference>
<dbReference type="SUPFAM" id="SSF47090">
    <property type="entry name" value="PGBD-like"/>
    <property type="match status" value="1"/>
</dbReference>
<dbReference type="PROSITE" id="PS50005">
    <property type="entry name" value="TPR"/>
    <property type="match status" value="1"/>
</dbReference>
<dbReference type="Pfam" id="PF00515">
    <property type="entry name" value="TPR_1"/>
    <property type="match status" value="1"/>
</dbReference>
<dbReference type="InterPro" id="IPR019734">
    <property type="entry name" value="TPR_rpt"/>
</dbReference>
<evidence type="ECO:0000256" key="4">
    <source>
        <dbReference type="SAM" id="SignalP"/>
    </source>
</evidence>
<evidence type="ECO:0000313" key="6">
    <source>
        <dbReference type="EMBL" id="SMF74870.1"/>
    </source>
</evidence>
<name>A0A1Y6CRX1_9PROT</name>
<dbReference type="Pfam" id="PF01471">
    <property type="entry name" value="PG_binding_1"/>
    <property type="match status" value="1"/>
</dbReference>
<reference evidence="6 7" key="1">
    <citation type="submission" date="2017-04" db="EMBL/GenBank/DDBJ databases">
        <authorList>
            <person name="Afonso C.L."/>
            <person name="Miller P.J."/>
            <person name="Scott M.A."/>
            <person name="Spackman E."/>
            <person name="Goraichik I."/>
            <person name="Dimitrov K.M."/>
            <person name="Suarez D.L."/>
            <person name="Swayne D.E."/>
        </authorList>
    </citation>
    <scope>NUCLEOTIDE SEQUENCE [LARGE SCALE GENOMIC DNA]</scope>
    <source>
        <strain evidence="6 7">USBA 355</strain>
    </source>
</reference>
<dbReference type="PROSITE" id="PS50293">
    <property type="entry name" value="TPR_REGION"/>
    <property type="match status" value="1"/>
</dbReference>
<feature type="domain" description="Peptidoglycan binding-like" evidence="5">
    <location>
        <begin position="166"/>
        <end position="195"/>
    </location>
</feature>
<dbReference type="GO" id="GO:0046813">
    <property type="term" value="P:receptor-mediated virion attachment to host cell"/>
    <property type="evidence" value="ECO:0007669"/>
    <property type="project" value="TreeGrafter"/>
</dbReference>
<dbReference type="InterPro" id="IPR011990">
    <property type="entry name" value="TPR-like_helical_dom_sf"/>
</dbReference>
<keyword evidence="7" id="KW-1185">Reference proteome</keyword>
<sequence>MKATRSVLLATAVCVMALPALAHTRPELATADLVAAPAGSGPCHEASAEGVAVAGLPTAIKVAGAFEQQGLTCALAGNLRPAIGHFSQAIQRFPWRPQSYANRGQAYAGLGEYEFAVLDYDDAIRLDPKQQTYRYLRAVSLSEIGRAEEAVYDLEKVLKLNDRKVVSELQRYLAVKGFDPGPIDGVYGPSTRRALIGCVSDRCFSF</sequence>
<evidence type="ECO:0000256" key="2">
    <source>
        <dbReference type="ARBA" id="ARBA00022803"/>
    </source>
</evidence>
<keyword evidence="4" id="KW-0732">Signal</keyword>
<evidence type="ECO:0000256" key="1">
    <source>
        <dbReference type="ARBA" id="ARBA00022737"/>
    </source>
</evidence>
<dbReference type="InterPro" id="IPR002477">
    <property type="entry name" value="Peptidoglycan-bd-like"/>
</dbReference>
<dbReference type="InterPro" id="IPR036365">
    <property type="entry name" value="PGBD-like_sf"/>
</dbReference>
<dbReference type="EMBL" id="FWZX01000033">
    <property type="protein sequence ID" value="SMF74870.1"/>
    <property type="molecule type" value="Genomic_DNA"/>
</dbReference>
<dbReference type="Gene3D" id="1.25.40.10">
    <property type="entry name" value="Tetratricopeptide repeat domain"/>
    <property type="match status" value="1"/>
</dbReference>
<dbReference type="Proteomes" id="UP000192917">
    <property type="component" value="Unassembled WGS sequence"/>
</dbReference>
<dbReference type="PANTHER" id="PTHR44858">
    <property type="entry name" value="TETRATRICOPEPTIDE REPEAT PROTEIN 6"/>
    <property type="match status" value="1"/>
</dbReference>
<keyword evidence="1" id="KW-0677">Repeat</keyword>
<accession>A0A1Y6CRX1</accession>
<organism evidence="6 7">
    <name type="scientific">Tistlia consotensis USBA 355</name>
    <dbReference type="NCBI Taxonomy" id="560819"/>
    <lineage>
        <taxon>Bacteria</taxon>
        <taxon>Pseudomonadati</taxon>
        <taxon>Pseudomonadota</taxon>
        <taxon>Alphaproteobacteria</taxon>
        <taxon>Rhodospirillales</taxon>
        <taxon>Rhodovibrionaceae</taxon>
        <taxon>Tistlia</taxon>
    </lineage>
</organism>
<dbReference type="SMART" id="SM00028">
    <property type="entry name" value="TPR"/>
    <property type="match status" value="3"/>
</dbReference>
<feature type="repeat" description="TPR" evidence="3">
    <location>
        <begin position="97"/>
        <end position="130"/>
    </location>
</feature>
<dbReference type="AlphaFoldDB" id="A0A1Y6CRX1"/>
<feature type="chain" id="PRO_5012215750" evidence="4">
    <location>
        <begin position="23"/>
        <end position="206"/>
    </location>
</feature>
<evidence type="ECO:0000259" key="5">
    <source>
        <dbReference type="Pfam" id="PF01471"/>
    </source>
</evidence>
<dbReference type="PANTHER" id="PTHR44858:SF1">
    <property type="entry name" value="UDP-N-ACETYLGLUCOSAMINE--PEPTIDE N-ACETYLGLUCOSAMINYLTRANSFERASE SPINDLY-RELATED"/>
    <property type="match status" value="1"/>
</dbReference>
<evidence type="ECO:0000256" key="3">
    <source>
        <dbReference type="PROSITE-ProRule" id="PRU00339"/>
    </source>
</evidence>
<dbReference type="SUPFAM" id="SSF48452">
    <property type="entry name" value="TPR-like"/>
    <property type="match status" value="1"/>
</dbReference>
<gene>
    <name evidence="6" type="ORF">SAMN05428998_13353</name>
</gene>
<keyword evidence="2 3" id="KW-0802">TPR repeat</keyword>
<dbReference type="STRING" id="560819.SAMN05428998_13353"/>
<feature type="signal peptide" evidence="4">
    <location>
        <begin position="1"/>
        <end position="22"/>
    </location>
</feature>
<evidence type="ECO:0000313" key="7">
    <source>
        <dbReference type="Proteomes" id="UP000192917"/>
    </source>
</evidence>
<dbReference type="RefSeq" id="WP_085125825.1">
    <property type="nucleotide sequence ID" value="NZ_FWZX01000033.1"/>
</dbReference>
<protein>
    <submittedName>
        <fullName evidence="6">Putative peptidoglycan binding domain-containing protein</fullName>
    </submittedName>
</protein>
<proteinExistence type="predicted"/>